<accession>R6JU43</accession>
<dbReference type="Proteomes" id="UP000018009">
    <property type="component" value="Unassembled WGS sequence"/>
</dbReference>
<name>R6JU43_9FIRM</name>
<evidence type="ECO:0000313" key="1">
    <source>
        <dbReference type="EMBL" id="CDB62309.1"/>
    </source>
</evidence>
<comment type="caution">
    <text evidence="1">The sequence shown here is derived from an EMBL/GenBank/DDBJ whole genome shotgun (WGS) entry which is preliminary data.</text>
</comment>
<dbReference type="RefSeq" id="WP_022200494.1">
    <property type="nucleotide sequence ID" value="NZ_FR885872.1"/>
</dbReference>
<dbReference type="AlphaFoldDB" id="R6JU43"/>
<dbReference type="EMBL" id="CBDY010000146">
    <property type="protein sequence ID" value="CDB62309.1"/>
    <property type="molecule type" value="Genomic_DNA"/>
</dbReference>
<organism evidence="1 2">
    <name type="scientific">[Clostridium] clostridioforme CAG:132</name>
    <dbReference type="NCBI Taxonomy" id="1263065"/>
    <lineage>
        <taxon>Bacteria</taxon>
        <taxon>Bacillati</taxon>
        <taxon>Bacillota</taxon>
        <taxon>Clostridia</taxon>
        <taxon>Lachnospirales</taxon>
        <taxon>Lachnospiraceae</taxon>
        <taxon>Enterocloster</taxon>
    </lineage>
</organism>
<evidence type="ECO:0000313" key="2">
    <source>
        <dbReference type="Proteomes" id="UP000018009"/>
    </source>
</evidence>
<reference evidence="1" key="1">
    <citation type="submission" date="2012-11" db="EMBL/GenBank/DDBJ databases">
        <title>Dependencies among metagenomic species, viruses, plasmids and units of genetic variation.</title>
        <authorList>
            <person name="Nielsen H.B."/>
            <person name="Almeida M."/>
            <person name="Juncker A.S."/>
            <person name="Rasmussen S."/>
            <person name="Li J."/>
            <person name="Sunagawa S."/>
            <person name="Plichta D."/>
            <person name="Gautier L."/>
            <person name="Le Chatelier E."/>
            <person name="Peletier E."/>
            <person name="Bonde I."/>
            <person name="Nielsen T."/>
            <person name="Manichanh C."/>
            <person name="Arumugam M."/>
            <person name="Batto J."/>
            <person name="Santos M.B.Q.D."/>
            <person name="Blom N."/>
            <person name="Borruel N."/>
            <person name="Burgdorf K.S."/>
            <person name="Boumezbeur F."/>
            <person name="Casellas F."/>
            <person name="Dore J."/>
            <person name="Guarner F."/>
            <person name="Hansen T."/>
            <person name="Hildebrand F."/>
            <person name="Kaas R.S."/>
            <person name="Kennedy S."/>
            <person name="Kristiansen K."/>
            <person name="Kultima J.R."/>
            <person name="Leonard P."/>
            <person name="Levenez F."/>
            <person name="Lund O."/>
            <person name="Moumen B."/>
            <person name="Le Paslier D."/>
            <person name="Pons N."/>
            <person name="Pedersen O."/>
            <person name="Prifti E."/>
            <person name="Qin J."/>
            <person name="Raes J."/>
            <person name="Tap J."/>
            <person name="Tims S."/>
            <person name="Ussery D.W."/>
            <person name="Yamada T."/>
            <person name="MetaHit consortium"/>
            <person name="Renault P."/>
            <person name="Sicheritz-Ponten T."/>
            <person name="Bork P."/>
            <person name="Wang J."/>
            <person name="Brunak S."/>
            <person name="Ehrlich S.D."/>
        </authorList>
    </citation>
    <scope>NUCLEOTIDE SEQUENCE [LARGE SCALE GENOMIC DNA]</scope>
</reference>
<proteinExistence type="predicted"/>
<protein>
    <submittedName>
        <fullName evidence="1">Uncharacterized protein</fullName>
    </submittedName>
</protein>
<sequence>MLIRCRFLKDGKPSGRDYTYCTSEEFKVGDVVQISSSAKGIVTEVDVPEEEVAAFADKVKSIAGRVKVVEQMVAGESEE</sequence>
<gene>
    <name evidence="1" type="ORF">BN486_00296</name>
</gene>